<name>A0AB33K060_9ACTN</name>
<proteinExistence type="predicted"/>
<sequence>MKGDGMRARGKAGADAVGCLILLLMVALFLGALALAAFTEVGDGPGSWR</sequence>
<gene>
    <name evidence="1" type="ORF">KCMC57_45650</name>
</gene>
<dbReference type="AlphaFoldDB" id="A0AB33K060"/>
<organism evidence="1">
    <name type="scientific">Kitasatospora sp. CMC57</name>
    <dbReference type="NCBI Taxonomy" id="3231513"/>
    <lineage>
        <taxon>Bacteria</taxon>
        <taxon>Bacillati</taxon>
        <taxon>Actinomycetota</taxon>
        <taxon>Actinomycetes</taxon>
        <taxon>Kitasatosporales</taxon>
        <taxon>Streptomycetaceae</taxon>
        <taxon>Kitasatospora</taxon>
    </lineage>
</organism>
<dbReference type="EMBL" id="AP035881">
    <property type="protein sequence ID" value="BFP48197.1"/>
    <property type="molecule type" value="Genomic_DNA"/>
</dbReference>
<evidence type="ECO:0000313" key="1">
    <source>
        <dbReference type="EMBL" id="BFP48197.1"/>
    </source>
</evidence>
<protein>
    <submittedName>
        <fullName evidence="1">Uncharacterized protein</fullName>
    </submittedName>
</protein>
<reference evidence="1" key="1">
    <citation type="submission" date="2024-07" db="EMBL/GenBank/DDBJ databases">
        <title>Complete genome sequences of cellulolytic bacteria, Kitasatospora sp. CMC57 and Streptomyces sp. CMC78, isolated from Japanese agricultural soil.</title>
        <authorList>
            <person name="Hashimoto T."/>
            <person name="Ito M."/>
            <person name="Iwamoto M."/>
            <person name="Fukahori D."/>
            <person name="Shoda T."/>
            <person name="Sakoda M."/>
            <person name="Morohoshi T."/>
            <person name="Mitsuboshi M."/>
            <person name="Nishizawa T."/>
        </authorList>
    </citation>
    <scope>NUCLEOTIDE SEQUENCE</scope>
    <source>
        <strain evidence="1">CMC57</strain>
    </source>
</reference>
<accession>A0AB33K060</accession>